<proteinExistence type="predicted"/>
<reference evidence="1" key="1">
    <citation type="submission" date="2025-08" db="UniProtKB">
        <authorList>
            <consortium name="Ensembl"/>
        </authorList>
    </citation>
    <scope>IDENTIFICATION</scope>
</reference>
<protein>
    <submittedName>
        <fullName evidence="1">Uncharacterized protein</fullName>
    </submittedName>
</protein>
<dbReference type="AlphaFoldDB" id="A0A8C5YJC8"/>
<accession>A0A8C5YJC8</accession>
<reference evidence="1" key="2">
    <citation type="submission" date="2025-09" db="UniProtKB">
        <authorList>
            <consortium name="Ensembl"/>
        </authorList>
    </citation>
    <scope>IDENTIFICATION</scope>
</reference>
<evidence type="ECO:0000313" key="1">
    <source>
        <dbReference type="Ensembl" id="ENSMMMP00000000850.1"/>
    </source>
</evidence>
<dbReference type="Proteomes" id="UP000694407">
    <property type="component" value="Unplaced"/>
</dbReference>
<organism evidence="1 2">
    <name type="scientific">Marmota marmota marmota</name>
    <name type="common">Alpine marmot</name>
    <dbReference type="NCBI Taxonomy" id="9994"/>
    <lineage>
        <taxon>Eukaryota</taxon>
        <taxon>Metazoa</taxon>
        <taxon>Chordata</taxon>
        <taxon>Craniata</taxon>
        <taxon>Vertebrata</taxon>
        <taxon>Euteleostomi</taxon>
        <taxon>Mammalia</taxon>
        <taxon>Eutheria</taxon>
        <taxon>Euarchontoglires</taxon>
        <taxon>Glires</taxon>
        <taxon>Rodentia</taxon>
        <taxon>Sciuromorpha</taxon>
        <taxon>Sciuridae</taxon>
        <taxon>Xerinae</taxon>
        <taxon>Marmotini</taxon>
        <taxon>Marmota</taxon>
    </lineage>
</organism>
<name>A0A8C5YJC8_MARMA</name>
<dbReference type="Ensembl" id="ENSMMMT00000000943.1">
    <property type="protein sequence ID" value="ENSMMMP00000000850.1"/>
    <property type="gene ID" value="ENSMMMG00000000809.1"/>
</dbReference>
<evidence type="ECO:0000313" key="2">
    <source>
        <dbReference type="Proteomes" id="UP000694407"/>
    </source>
</evidence>
<keyword evidence="2" id="KW-1185">Reference proteome</keyword>
<sequence>MSRGVYLIDMYVDKEFSQEPEFNHIDTNQIDLHGDLLQPSGGRRSHLPSPTTRSLQFCMPTVASIEDEQLSMWAISPGGSSVGGDFITNTLNSWWSLDGPVIMWITWQQTIQDFLLFRSL</sequence>